<accession>A0AAV2QE38</accession>
<feature type="transmembrane region" description="Helical" evidence="6">
    <location>
        <begin position="235"/>
        <end position="257"/>
    </location>
</feature>
<evidence type="ECO:0000256" key="3">
    <source>
        <dbReference type="ARBA" id="ARBA00022692"/>
    </source>
</evidence>
<evidence type="ECO:0000259" key="7">
    <source>
        <dbReference type="PROSITE" id="PS50262"/>
    </source>
</evidence>
<organism evidence="8 9">
    <name type="scientific">Meganyctiphanes norvegica</name>
    <name type="common">Northern krill</name>
    <name type="synonym">Thysanopoda norvegica</name>
    <dbReference type="NCBI Taxonomy" id="48144"/>
    <lineage>
        <taxon>Eukaryota</taxon>
        <taxon>Metazoa</taxon>
        <taxon>Ecdysozoa</taxon>
        <taxon>Arthropoda</taxon>
        <taxon>Crustacea</taxon>
        <taxon>Multicrustacea</taxon>
        <taxon>Malacostraca</taxon>
        <taxon>Eumalacostraca</taxon>
        <taxon>Eucarida</taxon>
        <taxon>Euphausiacea</taxon>
        <taxon>Euphausiidae</taxon>
        <taxon>Meganyctiphanes</taxon>
    </lineage>
</organism>
<evidence type="ECO:0000256" key="6">
    <source>
        <dbReference type="SAM" id="Phobius"/>
    </source>
</evidence>
<dbReference type="GO" id="GO:0016020">
    <property type="term" value="C:membrane"/>
    <property type="evidence" value="ECO:0007669"/>
    <property type="project" value="UniProtKB-SubCell"/>
</dbReference>
<dbReference type="SUPFAM" id="SSF81321">
    <property type="entry name" value="Family A G protein-coupled receptor-like"/>
    <property type="match status" value="1"/>
</dbReference>
<dbReference type="PANTHER" id="PTHR47760">
    <property type="entry name" value="G-PROTEIN COUPLED RECEPTOR B0563.6-LIKE PROTEIN-RELATED"/>
    <property type="match status" value="1"/>
</dbReference>
<protein>
    <recommendedName>
        <fullName evidence="7">G-protein coupled receptors family 1 profile domain-containing protein</fullName>
    </recommendedName>
</protein>
<gene>
    <name evidence="8" type="ORF">MNOR_LOCUS10365</name>
</gene>
<evidence type="ECO:0000256" key="4">
    <source>
        <dbReference type="ARBA" id="ARBA00022989"/>
    </source>
</evidence>
<reference evidence="8 9" key="1">
    <citation type="submission" date="2024-05" db="EMBL/GenBank/DDBJ databases">
        <authorList>
            <person name="Wallberg A."/>
        </authorList>
    </citation>
    <scope>NUCLEOTIDE SEQUENCE [LARGE SCALE GENOMIC DNA]</scope>
</reference>
<evidence type="ECO:0000256" key="5">
    <source>
        <dbReference type="ARBA" id="ARBA00023136"/>
    </source>
</evidence>
<dbReference type="PROSITE" id="PS00237">
    <property type="entry name" value="G_PROTEIN_RECEP_F1_1"/>
    <property type="match status" value="1"/>
</dbReference>
<evidence type="ECO:0000256" key="1">
    <source>
        <dbReference type="ARBA" id="ARBA00004370"/>
    </source>
</evidence>
<feature type="transmembrane region" description="Helical" evidence="6">
    <location>
        <begin position="26"/>
        <end position="46"/>
    </location>
</feature>
<feature type="transmembrane region" description="Helical" evidence="6">
    <location>
        <begin position="58"/>
        <end position="79"/>
    </location>
</feature>
<keyword evidence="4 6" id="KW-1133">Transmembrane helix</keyword>
<evidence type="ECO:0000313" key="9">
    <source>
        <dbReference type="Proteomes" id="UP001497623"/>
    </source>
</evidence>
<dbReference type="InterPro" id="IPR000276">
    <property type="entry name" value="GPCR_Rhodpsn"/>
</dbReference>
<feature type="domain" description="G-protein coupled receptors family 1 profile" evidence="7">
    <location>
        <begin position="38"/>
        <end position="297"/>
    </location>
</feature>
<dbReference type="GO" id="GO:0004930">
    <property type="term" value="F:G protein-coupled receptor activity"/>
    <property type="evidence" value="ECO:0007669"/>
    <property type="project" value="InterPro"/>
</dbReference>
<dbReference type="AlphaFoldDB" id="A0AAV2QE38"/>
<feature type="transmembrane region" description="Helical" evidence="6">
    <location>
        <begin position="147"/>
        <end position="168"/>
    </location>
</feature>
<dbReference type="InterPro" id="IPR017452">
    <property type="entry name" value="GPCR_Rhodpsn_7TM"/>
</dbReference>
<dbReference type="PROSITE" id="PS50262">
    <property type="entry name" value="G_PROTEIN_RECEP_F1_2"/>
    <property type="match status" value="1"/>
</dbReference>
<proteinExistence type="inferred from homology"/>
<dbReference type="EMBL" id="CAXKWB010005202">
    <property type="protein sequence ID" value="CAL4077266.1"/>
    <property type="molecule type" value="Genomic_DNA"/>
</dbReference>
<dbReference type="InterPro" id="IPR053093">
    <property type="entry name" value="GPCR-like"/>
</dbReference>
<dbReference type="Proteomes" id="UP001497623">
    <property type="component" value="Unassembled WGS sequence"/>
</dbReference>
<dbReference type="Pfam" id="PF00001">
    <property type="entry name" value="7tm_1"/>
    <property type="match status" value="1"/>
</dbReference>
<sequence length="361" mass="41148">RYNLTMEEKYYIPDEVYTVLMTRFHIVFPIFIILTIIINVACILVTRRPKLRAYHSNVYIQMMAVLDVLSSLTHLPFVFDTDLCLYSSYSYAFYFTHFGWKMVDGVRTISSYVLLFLSYDRFLAIWFPTKFQNVKKRLKRGITRRVLIVGPLLVASYIPLMCVGEVILQPNGKWLGLAGSDISNSNWLFFLKTYILIISGILPSILLVGLSVGLVYGLFKKRINVHEGRKGKRQFFSAISVLVLNLSYVVCITPYLVAVHNYTIDKGNCVGTVKTEVMLLVSHSLVLLWSTVQILIYFGINKVFWKEAMIALSTVPFVKINVEYSTSEGCATSATDKMKHNVLLKQDINPNSMVSCTESNT</sequence>
<feature type="non-terminal residue" evidence="8">
    <location>
        <position position="1"/>
    </location>
</feature>
<name>A0AAV2QE38_MEGNR</name>
<dbReference type="Gene3D" id="1.20.1070.10">
    <property type="entry name" value="Rhodopsin 7-helix transmembrane proteins"/>
    <property type="match status" value="1"/>
</dbReference>
<comment type="caution">
    <text evidence="8">The sequence shown here is derived from an EMBL/GenBank/DDBJ whole genome shotgun (WGS) entry which is preliminary data.</text>
</comment>
<evidence type="ECO:0000313" key="8">
    <source>
        <dbReference type="EMBL" id="CAL4077266.1"/>
    </source>
</evidence>
<evidence type="ECO:0000256" key="2">
    <source>
        <dbReference type="ARBA" id="ARBA00010663"/>
    </source>
</evidence>
<feature type="transmembrane region" description="Helical" evidence="6">
    <location>
        <begin position="277"/>
        <end position="300"/>
    </location>
</feature>
<comment type="subcellular location">
    <subcellularLocation>
        <location evidence="1">Membrane</location>
    </subcellularLocation>
</comment>
<feature type="transmembrane region" description="Helical" evidence="6">
    <location>
        <begin position="194"/>
        <end position="219"/>
    </location>
</feature>
<keyword evidence="9" id="KW-1185">Reference proteome</keyword>
<keyword evidence="3 6" id="KW-0812">Transmembrane</keyword>
<keyword evidence="5 6" id="KW-0472">Membrane</keyword>
<dbReference type="PANTHER" id="PTHR47760:SF1">
    <property type="entry name" value="G-PROTEIN COUPLED RECEPTORS FAMILY 1 PROFILE DOMAIN-CONTAINING PROTEIN"/>
    <property type="match status" value="1"/>
</dbReference>
<comment type="similarity">
    <text evidence="2">Belongs to the G-protein coupled receptor 1 family.</text>
</comment>
<feature type="transmembrane region" description="Helical" evidence="6">
    <location>
        <begin position="109"/>
        <end position="127"/>
    </location>
</feature>